<keyword evidence="1" id="KW-0812">Transmembrane</keyword>
<keyword evidence="4" id="KW-1185">Reference proteome</keyword>
<proteinExistence type="predicted"/>
<dbReference type="EMBL" id="SJPR01000001">
    <property type="protein sequence ID" value="TWT99614.1"/>
    <property type="molecule type" value="Genomic_DNA"/>
</dbReference>
<protein>
    <submittedName>
        <fullName evidence="3">TadE-like protein</fullName>
    </submittedName>
</protein>
<feature type="domain" description="TadE-like" evidence="2">
    <location>
        <begin position="11"/>
        <end position="53"/>
    </location>
</feature>
<keyword evidence="1" id="KW-1133">Transmembrane helix</keyword>
<name>A0A5C6AHZ5_9BACT</name>
<dbReference type="OrthoDB" id="271198at2"/>
<reference evidence="3 4" key="1">
    <citation type="submission" date="2019-02" db="EMBL/GenBank/DDBJ databases">
        <title>Deep-cultivation of Planctomycetes and their phenomic and genomic characterization uncovers novel biology.</title>
        <authorList>
            <person name="Wiegand S."/>
            <person name="Jogler M."/>
            <person name="Boedeker C."/>
            <person name="Pinto D."/>
            <person name="Vollmers J."/>
            <person name="Rivas-Marin E."/>
            <person name="Kohn T."/>
            <person name="Peeters S.H."/>
            <person name="Heuer A."/>
            <person name="Rast P."/>
            <person name="Oberbeckmann S."/>
            <person name="Bunk B."/>
            <person name="Jeske O."/>
            <person name="Meyerdierks A."/>
            <person name="Storesund J.E."/>
            <person name="Kallscheuer N."/>
            <person name="Luecker S."/>
            <person name="Lage O.M."/>
            <person name="Pohl T."/>
            <person name="Merkel B.J."/>
            <person name="Hornburger P."/>
            <person name="Mueller R.-W."/>
            <person name="Bruemmer F."/>
            <person name="Labrenz M."/>
            <person name="Spormann A.M."/>
            <person name="Op Den Camp H."/>
            <person name="Overmann J."/>
            <person name="Amann R."/>
            <person name="Jetten M.S.M."/>
            <person name="Mascher T."/>
            <person name="Medema M.H."/>
            <person name="Devos D.P."/>
            <person name="Kaster A.-K."/>
            <person name="Ovreas L."/>
            <person name="Rohde M."/>
            <person name="Galperin M.Y."/>
            <person name="Jogler C."/>
        </authorList>
    </citation>
    <scope>NUCLEOTIDE SEQUENCE [LARGE SCALE GENOMIC DNA]</scope>
    <source>
        <strain evidence="3 4">Pla108</strain>
    </source>
</reference>
<comment type="caution">
    <text evidence="3">The sequence shown here is derived from an EMBL/GenBank/DDBJ whole genome shotgun (WGS) entry which is preliminary data.</text>
</comment>
<gene>
    <name evidence="3" type="ORF">Pla108_05570</name>
</gene>
<dbReference type="InterPro" id="IPR012495">
    <property type="entry name" value="TadE-like_dom"/>
</dbReference>
<keyword evidence="1" id="KW-0472">Membrane</keyword>
<organism evidence="3 4">
    <name type="scientific">Botrimarina colliarenosi</name>
    <dbReference type="NCBI Taxonomy" id="2528001"/>
    <lineage>
        <taxon>Bacteria</taxon>
        <taxon>Pseudomonadati</taxon>
        <taxon>Planctomycetota</taxon>
        <taxon>Planctomycetia</taxon>
        <taxon>Pirellulales</taxon>
        <taxon>Lacipirellulaceae</taxon>
        <taxon>Botrimarina</taxon>
    </lineage>
</organism>
<sequence length="135" mass="14866">MIRHRPASRRGATTVEFALVAPVFFLVLMAMFEFSRLNVLRHTADNAAYEAARAAIVPGATTADARAEGQRLLTVVGARGAQINFNPATITRDTQQVTVSVSIPLDRNGWVVPRFTRGKTLSSQSTLRTERVRTR</sequence>
<dbReference type="AlphaFoldDB" id="A0A5C6AHZ5"/>
<evidence type="ECO:0000313" key="4">
    <source>
        <dbReference type="Proteomes" id="UP000317421"/>
    </source>
</evidence>
<feature type="transmembrane region" description="Helical" evidence="1">
    <location>
        <begin position="12"/>
        <end position="32"/>
    </location>
</feature>
<evidence type="ECO:0000259" key="2">
    <source>
        <dbReference type="Pfam" id="PF07811"/>
    </source>
</evidence>
<evidence type="ECO:0000256" key="1">
    <source>
        <dbReference type="SAM" id="Phobius"/>
    </source>
</evidence>
<evidence type="ECO:0000313" key="3">
    <source>
        <dbReference type="EMBL" id="TWT99614.1"/>
    </source>
</evidence>
<dbReference type="RefSeq" id="WP_146442625.1">
    <property type="nucleotide sequence ID" value="NZ_SJPR01000001.1"/>
</dbReference>
<dbReference type="Proteomes" id="UP000317421">
    <property type="component" value="Unassembled WGS sequence"/>
</dbReference>
<accession>A0A5C6AHZ5</accession>
<dbReference type="Pfam" id="PF07811">
    <property type="entry name" value="TadE"/>
    <property type="match status" value="1"/>
</dbReference>